<dbReference type="RefSeq" id="WP_006978270.1">
    <property type="nucleotide sequence ID" value="NZ_ABVL01000002.1"/>
</dbReference>
<dbReference type="STRING" id="497964.CfE428DRAFT_0943"/>
<dbReference type="PROSITE" id="PS51257">
    <property type="entry name" value="PROKAR_LIPOPROTEIN"/>
    <property type="match status" value="1"/>
</dbReference>
<sequence length="153" mass="16891" precursor="true">MRSLIFTGLLALAVLLTGCQTPHSFSKPDASWKAHIGQLKFSNRKRTLIGDVVVQQRGKDEFQLDFIKGGGLPLMSVRQDAATSRAEGILVHGSWQGAPGSAPLPLRPWLKLRDSFAQPNAPHTQAKYSGGQLGMLFVDFPNDNQRFVFQFSR</sequence>
<reference evidence="1 2" key="1">
    <citation type="journal article" date="2011" name="J. Bacteriol.">
        <title>Genome sequence of Chthoniobacter flavus Ellin428, an aerobic heterotrophic soil bacterium.</title>
        <authorList>
            <person name="Kant R."/>
            <person name="van Passel M.W."/>
            <person name="Palva A."/>
            <person name="Lucas S."/>
            <person name="Lapidus A."/>
            <person name="Glavina Del Rio T."/>
            <person name="Dalin E."/>
            <person name="Tice H."/>
            <person name="Bruce D."/>
            <person name="Goodwin L."/>
            <person name="Pitluck S."/>
            <person name="Larimer F.W."/>
            <person name="Land M.L."/>
            <person name="Hauser L."/>
            <person name="Sangwan P."/>
            <person name="de Vos W.M."/>
            <person name="Janssen P.H."/>
            <person name="Smidt H."/>
        </authorList>
    </citation>
    <scope>NUCLEOTIDE SEQUENCE [LARGE SCALE GENOMIC DNA]</scope>
    <source>
        <strain evidence="1 2">Ellin428</strain>
    </source>
</reference>
<accession>B4CWA6</accession>
<evidence type="ECO:0000313" key="1">
    <source>
        <dbReference type="EMBL" id="EDY21698.1"/>
    </source>
</evidence>
<name>B4CWA6_9BACT</name>
<dbReference type="InParanoid" id="B4CWA6"/>
<protein>
    <recommendedName>
        <fullName evidence="3">Lipoprotein</fullName>
    </recommendedName>
</protein>
<proteinExistence type="predicted"/>
<evidence type="ECO:0000313" key="2">
    <source>
        <dbReference type="Proteomes" id="UP000005824"/>
    </source>
</evidence>
<dbReference type="EMBL" id="ABVL01000002">
    <property type="protein sequence ID" value="EDY21698.1"/>
    <property type="molecule type" value="Genomic_DNA"/>
</dbReference>
<evidence type="ECO:0008006" key="3">
    <source>
        <dbReference type="Google" id="ProtNLM"/>
    </source>
</evidence>
<keyword evidence="2" id="KW-1185">Reference proteome</keyword>
<comment type="caution">
    <text evidence="1">The sequence shown here is derived from an EMBL/GenBank/DDBJ whole genome shotgun (WGS) entry which is preliminary data.</text>
</comment>
<dbReference type="Proteomes" id="UP000005824">
    <property type="component" value="Unassembled WGS sequence"/>
</dbReference>
<dbReference type="AlphaFoldDB" id="B4CWA6"/>
<gene>
    <name evidence="1" type="ORF">CfE428DRAFT_0943</name>
</gene>
<organism evidence="1 2">
    <name type="scientific">Chthoniobacter flavus Ellin428</name>
    <dbReference type="NCBI Taxonomy" id="497964"/>
    <lineage>
        <taxon>Bacteria</taxon>
        <taxon>Pseudomonadati</taxon>
        <taxon>Verrucomicrobiota</taxon>
        <taxon>Spartobacteria</taxon>
        <taxon>Chthoniobacterales</taxon>
        <taxon>Chthoniobacteraceae</taxon>
        <taxon>Chthoniobacter</taxon>
    </lineage>
</organism>